<name>A0A2H4IYX0_9CAUD</name>
<reference evidence="1" key="1">
    <citation type="submission" date="2017-06" db="EMBL/GenBank/DDBJ databases">
        <title>Novel phages from South African skin metaviromes.</title>
        <authorList>
            <person name="van Zyl L.J."/>
            <person name="Abrahams Y."/>
            <person name="Stander E.A."/>
            <person name="Kirby B.M."/>
            <person name="Clavaud C."/>
            <person name="Farcet C."/>
            <person name="Breton L."/>
            <person name="Trindade M.I."/>
        </authorList>
    </citation>
    <scope>NUCLEOTIDE SEQUENCE</scope>
</reference>
<dbReference type="EMBL" id="MF417868">
    <property type="protein sequence ID" value="ASN67734.1"/>
    <property type="molecule type" value="Genomic_DNA"/>
</dbReference>
<protein>
    <submittedName>
        <fullName evidence="1">Uncharacterized protein</fullName>
    </submittedName>
</protein>
<gene>
    <name evidence="1" type="ORF">7AX1_108</name>
</gene>
<proteinExistence type="predicted"/>
<organism evidence="1">
    <name type="scientific">uncultured Caudovirales phage</name>
    <dbReference type="NCBI Taxonomy" id="2100421"/>
    <lineage>
        <taxon>Viruses</taxon>
        <taxon>Duplodnaviria</taxon>
        <taxon>Heunggongvirae</taxon>
        <taxon>Uroviricota</taxon>
        <taxon>Caudoviricetes</taxon>
        <taxon>Peduoviridae</taxon>
        <taxon>Maltschvirus</taxon>
        <taxon>Maltschvirus maltsch</taxon>
    </lineage>
</organism>
<sequence>MEKDKKKEDLKDKSHLEFNSSKDYSKYIIKNDKLLKATHMHEDVKQYDIDKLPKPSAVNRNKYMR</sequence>
<accession>A0A2H4IYX0</accession>
<evidence type="ECO:0000313" key="1">
    <source>
        <dbReference type="EMBL" id="ASN67734.1"/>
    </source>
</evidence>